<gene>
    <name evidence="2" type="ORF">Acr_16g0000660</name>
</gene>
<dbReference type="InterPro" id="IPR012337">
    <property type="entry name" value="RNaseH-like_sf"/>
</dbReference>
<dbReference type="CDD" id="cd09279">
    <property type="entry name" value="RNase_HI_like"/>
    <property type="match status" value="1"/>
</dbReference>
<dbReference type="Proteomes" id="UP000585474">
    <property type="component" value="Unassembled WGS sequence"/>
</dbReference>
<name>A0A7J0FXL9_9ERIC</name>
<dbReference type="EMBL" id="BJWL01000016">
    <property type="protein sequence ID" value="GFZ03442.1"/>
    <property type="molecule type" value="Genomic_DNA"/>
</dbReference>
<dbReference type="AlphaFoldDB" id="A0A7J0FXL9"/>
<dbReference type="InterPro" id="IPR002156">
    <property type="entry name" value="RNaseH_domain"/>
</dbReference>
<proteinExistence type="predicted"/>
<organism evidence="2 3">
    <name type="scientific">Actinidia rufa</name>
    <dbReference type="NCBI Taxonomy" id="165716"/>
    <lineage>
        <taxon>Eukaryota</taxon>
        <taxon>Viridiplantae</taxon>
        <taxon>Streptophyta</taxon>
        <taxon>Embryophyta</taxon>
        <taxon>Tracheophyta</taxon>
        <taxon>Spermatophyta</taxon>
        <taxon>Magnoliopsida</taxon>
        <taxon>eudicotyledons</taxon>
        <taxon>Gunneridae</taxon>
        <taxon>Pentapetalae</taxon>
        <taxon>asterids</taxon>
        <taxon>Ericales</taxon>
        <taxon>Actinidiaceae</taxon>
        <taxon>Actinidia</taxon>
    </lineage>
</organism>
<dbReference type="InterPro" id="IPR036397">
    <property type="entry name" value="RNaseH_sf"/>
</dbReference>
<dbReference type="PANTHER" id="PTHR48475:SF2">
    <property type="entry name" value="RIBONUCLEASE H"/>
    <property type="match status" value="1"/>
</dbReference>
<sequence length="151" mass="17111">MEYTICIGFKATTNEAEYEALLAILRVAIKLGADSLDTFSDSQLVVNQVQRDYLAKDTRMVAYLDEVKTMSGKIKDFRIHQIPREKNKKANALANLASAFDFISDRSIPLEFLTNPSIEVAKSVYHAETSPMWMDNIISYLQNDTLPQDKL</sequence>
<accession>A0A7J0FXL9</accession>
<keyword evidence="3" id="KW-1185">Reference proteome</keyword>
<dbReference type="SUPFAM" id="SSF53098">
    <property type="entry name" value="Ribonuclease H-like"/>
    <property type="match status" value="1"/>
</dbReference>
<dbReference type="OrthoDB" id="1740909at2759"/>
<reference evidence="2 3" key="1">
    <citation type="submission" date="2019-07" db="EMBL/GenBank/DDBJ databases">
        <title>De Novo Assembly of kiwifruit Actinidia rufa.</title>
        <authorList>
            <person name="Sugita-Konishi S."/>
            <person name="Sato K."/>
            <person name="Mori E."/>
            <person name="Abe Y."/>
            <person name="Kisaki G."/>
            <person name="Hamano K."/>
            <person name="Suezawa K."/>
            <person name="Otani M."/>
            <person name="Fukuda T."/>
            <person name="Manabe T."/>
            <person name="Gomi K."/>
            <person name="Tabuchi M."/>
            <person name="Akimitsu K."/>
            <person name="Kataoka I."/>
        </authorList>
    </citation>
    <scope>NUCLEOTIDE SEQUENCE [LARGE SCALE GENOMIC DNA]</scope>
    <source>
        <strain evidence="3">cv. Fuchu</strain>
    </source>
</reference>
<protein>
    <recommendedName>
        <fullName evidence="1">RNase H type-1 domain-containing protein</fullName>
    </recommendedName>
</protein>
<dbReference type="PANTHER" id="PTHR48475">
    <property type="entry name" value="RIBONUCLEASE H"/>
    <property type="match status" value="1"/>
</dbReference>
<evidence type="ECO:0000313" key="3">
    <source>
        <dbReference type="Proteomes" id="UP000585474"/>
    </source>
</evidence>
<comment type="caution">
    <text evidence="2">The sequence shown here is derived from an EMBL/GenBank/DDBJ whole genome shotgun (WGS) entry which is preliminary data.</text>
</comment>
<dbReference type="Gene3D" id="3.30.420.10">
    <property type="entry name" value="Ribonuclease H-like superfamily/Ribonuclease H"/>
    <property type="match status" value="1"/>
</dbReference>
<evidence type="ECO:0000313" key="2">
    <source>
        <dbReference type="EMBL" id="GFZ03442.1"/>
    </source>
</evidence>
<dbReference type="Pfam" id="PF13456">
    <property type="entry name" value="RVT_3"/>
    <property type="match status" value="1"/>
</dbReference>
<dbReference type="GO" id="GO:0004523">
    <property type="term" value="F:RNA-DNA hybrid ribonuclease activity"/>
    <property type="evidence" value="ECO:0007669"/>
    <property type="project" value="InterPro"/>
</dbReference>
<evidence type="ECO:0000259" key="1">
    <source>
        <dbReference type="Pfam" id="PF13456"/>
    </source>
</evidence>
<dbReference type="GO" id="GO:0003676">
    <property type="term" value="F:nucleic acid binding"/>
    <property type="evidence" value="ECO:0007669"/>
    <property type="project" value="InterPro"/>
</dbReference>
<feature type="domain" description="RNase H type-1" evidence="1">
    <location>
        <begin position="10"/>
        <end position="97"/>
    </location>
</feature>